<organism evidence="3 5">
    <name type="scientific">Chryseobacterium kwangjuense</name>
    <dbReference type="NCBI Taxonomy" id="267125"/>
    <lineage>
        <taxon>Bacteria</taxon>
        <taxon>Pseudomonadati</taxon>
        <taxon>Bacteroidota</taxon>
        <taxon>Flavobacteriia</taxon>
        <taxon>Flavobacteriales</taxon>
        <taxon>Weeksellaceae</taxon>
        <taxon>Chryseobacterium group</taxon>
        <taxon>Chryseobacterium</taxon>
    </lineage>
</organism>
<evidence type="ECO:0000313" key="4">
    <source>
        <dbReference type="EMBL" id="MFN1218372.1"/>
    </source>
</evidence>
<protein>
    <recommendedName>
        <fullName evidence="7">C1q domain-containing protein</fullName>
    </recommendedName>
</protein>
<dbReference type="RefSeq" id="WP_062651874.1">
    <property type="nucleotide sequence ID" value="NZ_JBJXVJ010000003.1"/>
</dbReference>
<dbReference type="OrthoDB" id="1245790at2"/>
<dbReference type="EMBL" id="JBJXVJ010000003">
    <property type="protein sequence ID" value="MFN1218372.1"/>
    <property type="molecule type" value="Genomic_DNA"/>
</dbReference>
<evidence type="ECO:0000313" key="5">
    <source>
        <dbReference type="Proteomes" id="UP000070513"/>
    </source>
</evidence>
<evidence type="ECO:0000256" key="1">
    <source>
        <dbReference type="SAM" id="MobiDB-lite"/>
    </source>
</evidence>
<gene>
    <name evidence="4" type="ORF">ACKW6Q_15500</name>
    <name evidence="3" type="ORF">AU378_13550</name>
</gene>
<feature type="compositionally biased region" description="Low complexity" evidence="1">
    <location>
        <begin position="469"/>
        <end position="482"/>
    </location>
</feature>
<reference evidence="3" key="2">
    <citation type="submission" date="2015-12" db="EMBL/GenBank/DDBJ databases">
        <authorList>
            <person name="Shamseldin A."/>
            <person name="Moawad H."/>
            <person name="Abd El-Rahim W.M."/>
            <person name="Sadowsky M.J."/>
        </authorList>
    </citation>
    <scope>NUCLEOTIDE SEQUENCE</scope>
    <source>
        <strain evidence="3">KJ1R5</strain>
    </source>
</reference>
<comment type="caution">
    <text evidence="3">The sequence shown here is derived from an EMBL/GenBank/DDBJ whole genome shotgun (WGS) entry which is preliminary data.</text>
</comment>
<reference evidence="5" key="1">
    <citation type="submission" date="2015-12" db="EMBL/GenBank/DDBJ databases">
        <title>Genome sequence of a biocontrol rhizobacterium Chryseobacterium kwangjuense strain KJ1R5 isolated from pepper (Capsicum annuum L.).</title>
        <authorList>
            <person name="Jeong J.-J."/>
            <person name="Park H."/>
            <person name="Mannaa M."/>
            <person name="Sang M.K."/>
            <person name="Choi I.-G."/>
            <person name="Kim K.D."/>
        </authorList>
    </citation>
    <scope>NUCLEOTIDE SEQUENCE [LARGE SCALE GENOMIC DNA]</scope>
    <source>
        <strain evidence="5">KJ1R5</strain>
    </source>
</reference>
<evidence type="ECO:0000313" key="6">
    <source>
        <dbReference type="Proteomes" id="UP001634154"/>
    </source>
</evidence>
<dbReference type="Proteomes" id="UP000070513">
    <property type="component" value="Unassembled WGS sequence"/>
</dbReference>
<dbReference type="Proteomes" id="UP001634154">
    <property type="component" value="Unassembled WGS sequence"/>
</dbReference>
<feature type="signal peptide" evidence="2">
    <location>
        <begin position="1"/>
        <end position="21"/>
    </location>
</feature>
<dbReference type="EMBL" id="LPUR01000011">
    <property type="protein sequence ID" value="KXH83416.1"/>
    <property type="molecule type" value="Genomic_DNA"/>
</dbReference>
<keyword evidence="6" id="KW-1185">Reference proteome</keyword>
<feature type="chain" id="PRO_5007467861" description="C1q domain-containing protein" evidence="2">
    <location>
        <begin position="22"/>
        <end position="639"/>
    </location>
</feature>
<dbReference type="InterPro" id="IPR008983">
    <property type="entry name" value="Tumour_necrosis_fac-like_dom"/>
</dbReference>
<name>A0A135WEU0_9FLAO</name>
<reference evidence="3 5" key="3">
    <citation type="journal article" date="2016" name="Genome Announc.">
        <title>Draft Genome Sequence of a Biocontrol Rhizobacterium, Chryseobacterium kwangjuense Strain KJ1R5, Isolated from Pepper (Capsicum annuum).</title>
        <authorList>
            <person name="Jeong J.J."/>
            <person name="Park H."/>
            <person name="Park B.H."/>
            <person name="Mannaa M."/>
            <person name="Sang M.K."/>
            <person name="Choi I.G."/>
            <person name="Kim K.D."/>
        </authorList>
    </citation>
    <scope>NUCLEOTIDE SEQUENCE [LARGE SCALE GENOMIC DNA]</scope>
    <source>
        <strain evidence="3 5">KJ1R5</strain>
    </source>
</reference>
<accession>A0A135WEU0</accession>
<reference evidence="4 6" key="4">
    <citation type="submission" date="2024-12" db="EMBL/GenBank/DDBJ databases">
        <title>Draft genome sequence of Chryseobacterium kwangjuense AG447.</title>
        <authorList>
            <person name="Cheptsov V.S."/>
            <person name="Belov A."/>
            <person name="Zavarzina A.G."/>
        </authorList>
    </citation>
    <scope>NUCLEOTIDE SEQUENCE [LARGE SCALE GENOMIC DNA]</scope>
    <source>
        <strain evidence="4 6">AG447</strain>
    </source>
</reference>
<dbReference type="AlphaFoldDB" id="A0A135WEU0"/>
<feature type="region of interest" description="Disordered" evidence="1">
    <location>
        <begin position="469"/>
        <end position="489"/>
    </location>
</feature>
<dbReference type="PROSITE" id="PS51257">
    <property type="entry name" value="PROKAR_LIPOPROTEIN"/>
    <property type="match status" value="1"/>
</dbReference>
<evidence type="ECO:0000313" key="3">
    <source>
        <dbReference type="EMBL" id="KXH83416.1"/>
    </source>
</evidence>
<evidence type="ECO:0008006" key="7">
    <source>
        <dbReference type="Google" id="ProtNLM"/>
    </source>
</evidence>
<dbReference type="Gene3D" id="2.60.120.40">
    <property type="match status" value="1"/>
</dbReference>
<evidence type="ECO:0000256" key="2">
    <source>
        <dbReference type="SAM" id="SignalP"/>
    </source>
</evidence>
<keyword evidence="2" id="KW-0732">Signal</keyword>
<proteinExistence type="predicted"/>
<sequence>MKKIILPITITVMASCMTVHAQVGLNTPNPSATYDIVAKNATGTGTTPEGLLIPRVDRQKAQSMTGVTTSTLLYVNSVSTGTQTGTAINIDTVGYYYYDGTAWVKLNPSSGSSNNIYSADGTLAANRTVNQTDKTLAFTGTAVNAFSVDGNTFSVDAANNRVGINNTAPNANLEIGNGTSNSANPTLRLSSSGNDFGQGGLLQFRENNGRYGINIRHQTGTSGTQKEGLYFNDFNLDVEGTTPIMLIEQVNKRIGLGTSDPQKTLHVNGPAQITGELNVGGTATTEGSAGTSGQVLTSNGANTAPTWKTLSASGPVTNIYSNDGTLAGNRTVTQATNTLAFTGTAVNAFSVDGNTFSVDAANNRVGVGTTAPHGQVQLGNTIGNRKIVLYEAANDDHQYYGLGINNNTLRYQVDGLGSDHVFFSGNGANASAELLRVKGNGNVGVGTSTPQKTLHVNGAAQITNELNVGGTATTAGSPGTSGQVLTSNGANTAPTWKSLDAGGFIPRVVASGRTSAVQSASGAGFKKIAFGSIVNPDGAWNSTNHTYTVPTTGYYQISLFAAIRSNNTAYRYVWLFTVNGARFPLEEESGASGPNYTARGGTLVTYATAGSVITIGYEQDADPHDVREGALFTIVALGN</sequence>